<evidence type="ECO:0000313" key="3">
    <source>
        <dbReference type="Proteomes" id="UP000297737"/>
    </source>
</evidence>
<feature type="domain" description="Phasin" evidence="1">
    <location>
        <begin position="15"/>
        <end position="105"/>
    </location>
</feature>
<gene>
    <name evidence="2" type="ORF">EUV02_01080</name>
</gene>
<dbReference type="Pfam" id="PF09361">
    <property type="entry name" value="Phasin_2"/>
    <property type="match status" value="1"/>
</dbReference>
<reference evidence="2 3" key="1">
    <citation type="submission" date="2019-02" db="EMBL/GenBank/DDBJ databases">
        <title>Polymorphobacter sp. isolated from the lake at the Tibet of China.</title>
        <authorList>
            <person name="Li A."/>
        </authorList>
    </citation>
    <scope>NUCLEOTIDE SEQUENCE [LARGE SCALE GENOMIC DNA]</scope>
    <source>
        <strain evidence="2 3">DJ1R-1</strain>
    </source>
</reference>
<keyword evidence="3" id="KW-1185">Reference proteome</keyword>
<dbReference type="InterPro" id="IPR018968">
    <property type="entry name" value="Phasin"/>
</dbReference>
<name>A0A4Y9ERZ5_9SPHN</name>
<evidence type="ECO:0000259" key="1">
    <source>
        <dbReference type="Pfam" id="PF09361"/>
    </source>
</evidence>
<dbReference type="EMBL" id="SIHO01000001">
    <property type="protein sequence ID" value="TFU05658.1"/>
    <property type="molecule type" value="Genomic_DNA"/>
</dbReference>
<proteinExistence type="predicted"/>
<dbReference type="Proteomes" id="UP000297737">
    <property type="component" value="Unassembled WGS sequence"/>
</dbReference>
<evidence type="ECO:0000313" key="2">
    <source>
        <dbReference type="EMBL" id="TFU05658.1"/>
    </source>
</evidence>
<sequence>MADDKSMADRIIEPVKKAGEQVRAAGEKMMENSASVNRKVLDHAEKNAMEAFAAMRAASSAENLKQVMEIQASFVREQAARSVEQAREVGELIASFGRAAIEPLTGKKGK</sequence>
<dbReference type="OrthoDB" id="7573426at2"/>
<accession>A0A4Y9ERZ5</accession>
<comment type="caution">
    <text evidence="2">The sequence shown here is derived from an EMBL/GenBank/DDBJ whole genome shotgun (WGS) entry which is preliminary data.</text>
</comment>
<organism evidence="2 3">
    <name type="scientific">Glacieibacterium arshaanense</name>
    <dbReference type="NCBI Taxonomy" id="2511025"/>
    <lineage>
        <taxon>Bacteria</taxon>
        <taxon>Pseudomonadati</taxon>
        <taxon>Pseudomonadota</taxon>
        <taxon>Alphaproteobacteria</taxon>
        <taxon>Sphingomonadales</taxon>
        <taxon>Sphingosinicellaceae</taxon>
        <taxon>Glacieibacterium</taxon>
    </lineage>
</organism>
<protein>
    <submittedName>
        <fullName evidence="2">Phasin family protein</fullName>
    </submittedName>
</protein>
<dbReference type="AlphaFoldDB" id="A0A4Y9ERZ5"/>
<dbReference type="RefSeq" id="WP_135244383.1">
    <property type="nucleotide sequence ID" value="NZ_SIHO01000001.1"/>
</dbReference>